<name>A0A8W8HZZ8_MAGGI</name>
<evidence type="ECO:0000256" key="1">
    <source>
        <dbReference type="ARBA" id="ARBA00022723"/>
    </source>
</evidence>
<dbReference type="OrthoDB" id="6040387at2759"/>
<dbReference type="InterPro" id="IPR001841">
    <property type="entry name" value="Znf_RING"/>
</dbReference>
<reference evidence="7" key="1">
    <citation type="submission" date="2022-08" db="UniProtKB">
        <authorList>
            <consortium name="EnsemblMetazoa"/>
        </authorList>
    </citation>
    <scope>IDENTIFICATION</scope>
    <source>
        <strain evidence="7">05x7-T-G4-1.051#20</strain>
    </source>
</reference>
<evidence type="ECO:0000259" key="6">
    <source>
        <dbReference type="PROSITE" id="PS50089"/>
    </source>
</evidence>
<evidence type="ECO:0000256" key="4">
    <source>
        <dbReference type="PROSITE-ProRule" id="PRU00175"/>
    </source>
</evidence>
<evidence type="ECO:0000313" key="8">
    <source>
        <dbReference type="Proteomes" id="UP000005408"/>
    </source>
</evidence>
<protein>
    <recommendedName>
        <fullName evidence="6">RING-type domain-containing protein</fullName>
    </recommendedName>
</protein>
<sequence>MTARLQEIQSSYEQRFNCMICLCPRLQMVSGYCQHRICTQCLYNEDSIRKPSLDKCPTCQKEEAFPVIRPAIPEDVIEIQRCLGVRACPHSGCTMECWEWEMEEHLKSCPNRQPSPPKQTPKKRRSLMPRTEDTPKMSRVTRSSTFNLGNSRLEDFQMGRRRMNLRRSTQQQTLNNH</sequence>
<dbReference type="KEGG" id="crg:105332420"/>
<dbReference type="EnsemblMetazoa" id="G11761.1">
    <property type="protein sequence ID" value="G11761.1:cds"/>
    <property type="gene ID" value="G11761"/>
</dbReference>
<dbReference type="InterPro" id="IPR017907">
    <property type="entry name" value="Znf_RING_CS"/>
</dbReference>
<dbReference type="Gene3D" id="3.30.40.10">
    <property type="entry name" value="Zinc/RING finger domain, C3HC4 (zinc finger)"/>
    <property type="match status" value="1"/>
</dbReference>
<dbReference type="GO" id="GO:0008270">
    <property type="term" value="F:zinc ion binding"/>
    <property type="evidence" value="ECO:0007669"/>
    <property type="project" value="UniProtKB-KW"/>
</dbReference>
<dbReference type="PROSITE" id="PS00518">
    <property type="entry name" value="ZF_RING_1"/>
    <property type="match status" value="1"/>
</dbReference>
<keyword evidence="3" id="KW-0862">Zinc</keyword>
<keyword evidence="8" id="KW-1185">Reference proteome</keyword>
<evidence type="ECO:0000256" key="2">
    <source>
        <dbReference type="ARBA" id="ARBA00022771"/>
    </source>
</evidence>
<dbReference type="InterPro" id="IPR013083">
    <property type="entry name" value="Znf_RING/FYVE/PHD"/>
</dbReference>
<keyword evidence="1" id="KW-0479">Metal-binding</keyword>
<evidence type="ECO:0000256" key="3">
    <source>
        <dbReference type="ARBA" id="ARBA00022833"/>
    </source>
</evidence>
<accession>A0A8W8HZZ8</accession>
<dbReference type="PROSITE" id="PS50089">
    <property type="entry name" value="ZF_RING_2"/>
    <property type="match status" value="1"/>
</dbReference>
<organism evidence="7 8">
    <name type="scientific">Magallana gigas</name>
    <name type="common">Pacific oyster</name>
    <name type="synonym">Crassostrea gigas</name>
    <dbReference type="NCBI Taxonomy" id="29159"/>
    <lineage>
        <taxon>Eukaryota</taxon>
        <taxon>Metazoa</taxon>
        <taxon>Spiralia</taxon>
        <taxon>Lophotrochozoa</taxon>
        <taxon>Mollusca</taxon>
        <taxon>Bivalvia</taxon>
        <taxon>Autobranchia</taxon>
        <taxon>Pteriomorphia</taxon>
        <taxon>Ostreida</taxon>
        <taxon>Ostreoidea</taxon>
        <taxon>Ostreidae</taxon>
        <taxon>Magallana</taxon>
    </lineage>
</organism>
<proteinExistence type="predicted"/>
<evidence type="ECO:0000313" key="7">
    <source>
        <dbReference type="EnsemblMetazoa" id="G11761.2:cds"/>
    </source>
</evidence>
<dbReference type="SUPFAM" id="SSF57850">
    <property type="entry name" value="RING/U-box"/>
    <property type="match status" value="1"/>
</dbReference>
<feature type="region of interest" description="Disordered" evidence="5">
    <location>
        <begin position="108"/>
        <end position="177"/>
    </location>
</feature>
<feature type="compositionally biased region" description="Polar residues" evidence="5">
    <location>
        <begin position="140"/>
        <end position="150"/>
    </location>
</feature>
<evidence type="ECO:0000256" key="5">
    <source>
        <dbReference type="SAM" id="MobiDB-lite"/>
    </source>
</evidence>
<dbReference type="AlphaFoldDB" id="A0A8W8HZZ8"/>
<dbReference type="Proteomes" id="UP000005408">
    <property type="component" value="Unassembled WGS sequence"/>
</dbReference>
<keyword evidence="2 4" id="KW-0863">Zinc-finger</keyword>
<dbReference type="GeneID" id="105332420"/>
<dbReference type="EnsemblMetazoa" id="G11761.2">
    <property type="protein sequence ID" value="G11761.2:cds"/>
    <property type="gene ID" value="G11761"/>
</dbReference>
<feature type="compositionally biased region" description="Polar residues" evidence="5">
    <location>
        <begin position="166"/>
        <end position="177"/>
    </location>
</feature>
<dbReference type="OMA" id="WEWEMEE"/>
<feature type="domain" description="RING-type" evidence="6">
    <location>
        <begin position="18"/>
        <end position="60"/>
    </location>
</feature>